<protein>
    <recommendedName>
        <fullName evidence="3">F-box domain-containing protein</fullName>
    </recommendedName>
</protein>
<reference evidence="1" key="1">
    <citation type="submission" date="2019-10" db="EMBL/GenBank/DDBJ databases">
        <authorList>
            <consortium name="DOE Joint Genome Institute"/>
            <person name="Kuo A."/>
            <person name="Miyauchi S."/>
            <person name="Kiss E."/>
            <person name="Drula E."/>
            <person name="Kohler A."/>
            <person name="Sanchez-Garcia M."/>
            <person name="Andreopoulos B."/>
            <person name="Barry K.W."/>
            <person name="Bonito G."/>
            <person name="Buee M."/>
            <person name="Carver A."/>
            <person name="Chen C."/>
            <person name="Cichocki N."/>
            <person name="Clum A."/>
            <person name="Culley D."/>
            <person name="Crous P.W."/>
            <person name="Fauchery L."/>
            <person name="Girlanda M."/>
            <person name="Hayes R."/>
            <person name="Keri Z."/>
            <person name="LaButti K."/>
            <person name="Lipzen A."/>
            <person name="Lombard V."/>
            <person name="Magnuson J."/>
            <person name="Maillard F."/>
            <person name="Morin E."/>
            <person name="Murat C."/>
            <person name="Nolan M."/>
            <person name="Ohm R."/>
            <person name="Pangilinan J."/>
            <person name="Pereira M."/>
            <person name="Perotto S."/>
            <person name="Peter M."/>
            <person name="Riley R."/>
            <person name="Sitrit Y."/>
            <person name="Stielow B."/>
            <person name="Szollosi G."/>
            <person name="Zifcakova L."/>
            <person name="Stursova M."/>
            <person name="Spatafora J.W."/>
            <person name="Tedersoo L."/>
            <person name="Vaario L.-M."/>
            <person name="Yamada A."/>
            <person name="Yan M."/>
            <person name="Wang P."/>
            <person name="Xu J."/>
            <person name="Bruns T."/>
            <person name="Baldrian P."/>
            <person name="Vilgalys R."/>
            <person name="Henrissat B."/>
            <person name="Grigoriev I.V."/>
            <person name="Hibbett D."/>
            <person name="Nagy L.G."/>
            <person name="Martin F.M."/>
        </authorList>
    </citation>
    <scope>NUCLEOTIDE SEQUENCE</scope>
    <source>
        <strain evidence="1">BED1</strain>
    </source>
</reference>
<comment type="caution">
    <text evidence="1">The sequence shown here is derived from an EMBL/GenBank/DDBJ whole genome shotgun (WGS) entry which is preliminary data.</text>
</comment>
<dbReference type="EMBL" id="WHUW01000004">
    <property type="protein sequence ID" value="KAF8447320.1"/>
    <property type="molecule type" value="Genomic_DNA"/>
</dbReference>
<sequence>MSSEPTGGSRNPLLIEELFCAVLRCLVDTTPEPTLCPIDGPHRVGTYGIQIRAPDPDTRRALATLARTCRAFTRPALDFLWCRLNSLDPLLWCYLSRETIHVTMQPLRPPSPVDWDVIRRYACRIQYLEVQDCLSSFFLGCAMFETNLFPKLKVLKWNTQPHINFNFIDTKLVHPLLGSNLVVLDITTHGDDTTFPSLLKALPSRCPAVTTAKFSIWRTWDLALLDSFSQALRSFKNLKSLVLDASVDDRVLQHVLMFPQLQEICLAFQPRQLPNFSPSPSEIPLRNTRKLVLALSDLCQLIQLLRPGHQSFCGILLRLLRIEFPAPIGSLFIGLATQSQKSTLNLLHIHHTRPHLDLQDPALLSSLTLSFNTFQPLTCHIHLRELIILLPNPISLSDGELTDLARHWPLLQILDLSYFFRLPEGGKHMTFKGLLSLVSICPALYHVGLTLDGREVPNEVVDGSGSKTITMLRFPHSPINNQARLVATFLLTHFPSVTSVTGSLGTNLDRHGREWARVEAYILDPSKLGMHGRRVDNGGNVSHGLV</sequence>
<evidence type="ECO:0000313" key="2">
    <source>
        <dbReference type="Proteomes" id="UP001194468"/>
    </source>
</evidence>
<evidence type="ECO:0008006" key="3">
    <source>
        <dbReference type="Google" id="ProtNLM"/>
    </source>
</evidence>
<dbReference type="AlphaFoldDB" id="A0AAD4C2J4"/>
<dbReference type="Proteomes" id="UP001194468">
    <property type="component" value="Unassembled WGS sequence"/>
</dbReference>
<accession>A0AAD4C2J4</accession>
<organism evidence="1 2">
    <name type="scientific">Boletus edulis BED1</name>
    <dbReference type="NCBI Taxonomy" id="1328754"/>
    <lineage>
        <taxon>Eukaryota</taxon>
        <taxon>Fungi</taxon>
        <taxon>Dikarya</taxon>
        <taxon>Basidiomycota</taxon>
        <taxon>Agaricomycotina</taxon>
        <taxon>Agaricomycetes</taxon>
        <taxon>Agaricomycetidae</taxon>
        <taxon>Boletales</taxon>
        <taxon>Boletineae</taxon>
        <taxon>Boletaceae</taxon>
        <taxon>Boletoideae</taxon>
        <taxon>Boletus</taxon>
    </lineage>
</organism>
<reference evidence="1" key="2">
    <citation type="journal article" date="2020" name="Nat. Commun.">
        <title>Large-scale genome sequencing of mycorrhizal fungi provides insights into the early evolution of symbiotic traits.</title>
        <authorList>
            <person name="Miyauchi S."/>
            <person name="Kiss E."/>
            <person name="Kuo A."/>
            <person name="Drula E."/>
            <person name="Kohler A."/>
            <person name="Sanchez-Garcia M."/>
            <person name="Morin E."/>
            <person name="Andreopoulos B."/>
            <person name="Barry K.W."/>
            <person name="Bonito G."/>
            <person name="Buee M."/>
            <person name="Carver A."/>
            <person name="Chen C."/>
            <person name="Cichocki N."/>
            <person name="Clum A."/>
            <person name="Culley D."/>
            <person name="Crous P.W."/>
            <person name="Fauchery L."/>
            <person name="Girlanda M."/>
            <person name="Hayes R.D."/>
            <person name="Keri Z."/>
            <person name="LaButti K."/>
            <person name="Lipzen A."/>
            <person name="Lombard V."/>
            <person name="Magnuson J."/>
            <person name="Maillard F."/>
            <person name="Murat C."/>
            <person name="Nolan M."/>
            <person name="Ohm R.A."/>
            <person name="Pangilinan J."/>
            <person name="Pereira M.F."/>
            <person name="Perotto S."/>
            <person name="Peter M."/>
            <person name="Pfister S."/>
            <person name="Riley R."/>
            <person name="Sitrit Y."/>
            <person name="Stielow J.B."/>
            <person name="Szollosi G."/>
            <person name="Zifcakova L."/>
            <person name="Stursova M."/>
            <person name="Spatafora J.W."/>
            <person name="Tedersoo L."/>
            <person name="Vaario L.M."/>
            <person name="Yamada A."/>
            <person name="Yan M."/>
            <person name="Wang P."/>
            <person name="Xu J."/>
            <person name="Bruns T."/>
            <person name="Baldrian P."/>
            <person name="Vilgalys R."/>
            <person name="Dunand C."/>
            <person name="Henrissat B."/>
            <person name="Grigoriev I.V."/>
            <person name="Hibbett D."/>
            <person name="Nagy L.G."/>
            <person name="Martin F.M."/>
        </authorList>
    </citation>
    <scope>NUCLEOTIDE SEQUENCE</scope>
    <source>
        <strain evidence="1">BED1</strain>
    </source>
</reference>
<evidence type="ECO:0000313" key="1">
    <source>
        <dbReference type="EMBL" id="KAF8447320.1"/>
    </source>
</evidence>
<dbReference type="InterPro" id="IPR032675">
    <property type="entry name" value="LRR_dom_sf"/>
</dbReference>
<dbReference type="Gene3D" id="3.80.10.10">
    <property type="entry name" value="Ribonuclease Inhibitor"/>
    <property type="match status" value="1"/>
</dbReference>
<proteinExistence type="predicted"/>
<keyword evidence="2" id="KW-1185">Reference proteome</keyword>
<name>A0AAD4C2J4_BOLED</name>
<gene>
    <name evidence="1" type="ORF">L210DRAFT_3641275</name>
</gene>